<dbReference type="AlphaFoldDB" id="A0A7J6EZ43"/>
<feature type="transmembrane region" description="Helical" evidence="2">
    <location>
        <begin position="61"/>
        <end position="83"/>
    </location>
</feature>
<evidence type="ECO:0000259" key="3">
    <source>
        <dbReference type="Pfam" id="PF14111"/>
    </source>
</evidence>
<keyword evidence="2" id="KW-0472">Membrane</keyword>
<keyword evidence="6" id="KW-1185">Reference proteome</keyword>
<sequence>MLIKLPLSTNTPSILLFENFTVMTSGLLWEIGHLSRMEPSEVDDFVFADSNKSSLLLSVRVSLFLELCVVGSLCLSLVFLAFMESIIVSNSPLKGRSFSCLETSVKLTPSDTSLKALSSCCLLGKVIAPMVVDELNVNDFVTKSWKIPVSVVALVDKERLSNVFKFGFDCVEHRNWALENGPWCVRGYSLVLQAWTPTVEGPTDFKFLRVWIQIHNLPHEYFSKANGSLLGGLAGKVVKVDIEEDKPATWNKFLKVQVDIDIGTPLFSGCFFDIASGVKHWVQVKYEKIGIFCYFCGCLGHQRRGCSLTSPVTVANRDGIPFPMFGPWLSVQSTYNDVFSGPSSGVLGSPSSASRKNGGAILSLPAAMGDGAVGLMRSVPHSSRRPRLPVKGTAQPSASLGMPKRAVWFPKNRPQGGERTVAISGYGGNTEALDMGKSSEYLPVLNVYNKDKRNDLNLLTVMGENVENMESGPCVVGPHESNGARAGLGMEFNHGPSNNDKSNGALGSGLPLISNKAHVGGPEMVKDNAETICAGSKVGPSLVDNYSNVNGPASHDKDGLGGVSPSLTYAIQGPGENMSEEKALAQFFNAQEGLLHDLKHFGKLDLYEIRSIGGDIGVPASSEVNERTTPFKKRKFEASASLCSRPHKVPRKYPDVVRDFPWDTTNKANDPDLVIDDPSEDSSSSPSCSVNDQN</sequence>
<proteinExistence type="predicted"/>
<dbReference type="InterPro" id="IPR040256">
    <property type="entry name" value="At4g02000-like"/>
</dbReference>
<dbReference type="EMBL" id="JAATIQ010000293">
    <property type="protein sequence ID" value="KAF4363714.1"/>
    <property type="molecule type" value="Genomic_DNA"/>
</dbReference>
<feature type="compositionally biased region" description="Low complexity" evidence="1">
    <location>
        <begin position="681"/>
        <end position="694"/>
    </location>
</feature>
<accession>A0A7J6EZ43</accession>
<evidence type="ECO:0000313" key="6">
    <source>
        <dbReference type="Proteomes" id="UP000583929"/>
    </source>
</evidence>
<dbReference type="Pfam" id="PF14392">
    <property type="entry name" value="zf-CCHC_4"/>
    <property type="match status" value="1"/>
</dbReference>
<evidence type="ECO:0000256" key="1">
    <source>
        <dbReference type="SAM" id="MobiDB-lite"/>
    </source>
</evidence>
<dbReference type="Proteomes" id="UP000583929">
    <property type="component" value="Unassembled WGS sequence"/>
</dbReference>
<evidence type="ECO:0000259" key="4">
    <source>
        <dbReference type="Pfam" id="PF14392"/>
    </source>
</evidence>
<name>A0A7J6EZ43_CANSA</name>
<keyword evidence="2" id="KW-1133">Transmembrane helix</keyword>
<evidence type="ECO:0000313" key="5">
    <source>
        <dbReference type="EMBL" id="KAF4363714.1"/>
    </source>
</evidence>
<gene>
    <name evidence="5" type="ORF">G4B88_030213</name>
</gene>
<feature type="region of interest" description="Disordered" evidence="1">
    <location>
        <begin position="653"/>
        <end position="694"/>
    </location>
</feature>
<protein>
    <recommendedName>
        <fullName evidence="7">CCHC-type domain-containing protein</fullName>
    </recommendedName>
</protein>
<dbReference type="InterPro" id="IPR025836">
    <property type="entry name" value="Zn_knuckle_CX2CX4HX4C"/>
</dbReference>
<evidence type="ECO:0008006" key="7">
    <source>
        <dbReference type="Google" id="ProtNLM"/>
    </source>
</evidence>
<organism evidence="5 6">
    <name type="scientific">Cannabis sativa</name>
    <name type="common">Hemp</name>
    <name type="synonym">Marijuana</name>
    <dbReference type="NCBI Taxonomy" id="3483"/>
    <lineage>
        <taxon>Eukaryota</taxon>
        <taxon>Viridiplantae</taxon>
        <taxon>Streptophyta</taxon>
        <taxon>Embryophyta</taxon>
        <taxon>Tracheophyta</taxon>
        <taxon>Spermatophyta</taxon>
        <taxon>Magnoliopsida</taxon>
        <taxon>eudicotyledons</taxon>
        <taxon>Gunneridae</taxon>
        <taxon>Pentapetalae</taxon>
        <taxon>rosids</taxon>
        <taxon>fabids</taxon>
        <taxon>Rosales</taxon>
        <taxon>Cannabaceae</taxon>
        <taxon>Cannabis</taxon>
    </lineage>
</organism>
<dbReference type="InterPro" id="IPR025558">
    <property type="entry name" value="DUF4283"/>
</dbReference>
<feature type="domain" description="Zinc knuckle CX2CX4HX4C" evidence="4">
    <location>
        <begin position="260"/>
        <end position="307"/>
    </location>
</feature>
<dbReference type="Pfam" id="PF14111">
    <property type="entry name" value="DUF4283"/>
    <property type="match status" value="1"/>
</dbReference>
<feature type="domain" description="DUF4283" evidence="3">
    <location>
        <begin position="119"/>
        <end position="199"/>
    </location>
</feature>
<comment type="caution">
    <text evidence="5">The sequence shown here is derived from an EMBL/GenBank/DDBJ whole genome shotgun (WGS) entry which is preliminary data.</text>
</comment>
<keyword evidence="2" id="KW-0812">Transmembrane</keyword>
<evidence type="ECO:0000256" key="2">
    <source>
        <dbReference type="SAM" id="Phobius"/>
    </source>
</evidence>
<dbReference type="PANTHER" id="PTHR31286">
    <property type="entry name" value="GLYCINE-RICH CELL WALL STRUCTURAL PROTEIN 1.8-LIKE"/>
    <property type="match status" value="1"/>
</dbReference>
<reference evidence="5 6" key="1">
    <citation type="journal article" date="2020" name="bioRxiv">
        <title>Sequence and annotation of 42 cannabis genomes reveals extensive copy number variation in cannabinoid synthesis and pathogen resistance genes.</title>
        <authorList>
            <person name="Mckernan K.J."/>
            <person name="Helbert Y."/>
            <person name="Kane L.T."/>
            <person name="Ebling H."/>
            <person name="Zhang L."/>
            <person name="Liu B."/>
            <person name="Eaton Z."/>
            <person name="Mclaughlin S."/>
            <person name="Kingan S."/>
            <person name="Baybayan P."/>
            <person name="Concepcion G."/>
            <person name="Jordan M."/>
            <person name="Riva A."/>
            <person name="Barbazuk W."/>
            <person name="Harkins T."/>
        </authorList>
    </citation>
    <scope>NUCLEOTIDE SEQUENCE [LARGE SCALE GENOMIC DNA]</scope>
    <source>
        <strain evidence="6">cv. Jamaican Lion 4</strain>
        <tissue evidence="5">Leaf</tissue>
    </source>
</reference>
<dbReference type="PANTHER" id="PTHR31286:SF167">
    <property type="entry name" value="OS09G0268800 PROTEIN"/>
    <property type="match status" value="1"/>
</dbReference>